<dbReference type="Proteomes" id="UP000027222">
    <property type="component" value="Unassembled WGS sequence"/>
</dbReference>
<evidence type="ECO:0000256" key="1">
    <source>
        <dbReference type="SAM" id="MobiDB-lite"/>
    </source>
</evidence>
<feature type="compositionally biased region" description="Polar residues" evidence="1">
    <location>
        <begin position="342"/>
        <end position="352"/>
    </location>
</feature>
<dbReference type="InterPro" id="IPR011009">
    <property type="entry name" value="Kinase-like_dom_sf"/>
</dbReference>
<feature type="region of interest" description="Disordered" evidence="1">
    <location>
        <begin position="78"/>
        <end position="102"/>
    </location>
</feature>
<dbReference type="OrthoDB" id="5569250at2759"/>
<dbReference type="SUPFAM" id="SSF56112">
    <property type="entry name" value="Protein kinase-like (PK-like)"/>
    <property type="match status" value="1"/>
</dbReference>
<feature type="domain" description="Fungal-type protein kinase" evidence="2">
    <location>
        <begin position="663"/>
        <end position="763"/>
    </location>
</feature>
<keyword evidence="4" id="KW-1185">Reference proteome</keyword>
<reference evidence="4" key="1">
    <citation type="journal article" date="2014" name="Proc. Natl. Acad. Sci. U.S.A.">
        <title>Extensive sampling of basidiomycete genomes demonstrates inadequacy of the white-rot/brown-rot paradigm for wood decay fungi.</title>
        <authorList>
            <person name="Riley R."/>
            <person name="Salamov A.A."/>
            <person name="Brown D.W."/>
            <person name="Nagy L.G."/>
            <person name="Floudas D."/>
            <person name="Held B.W."/>
            <person name="Levasseur A."/>
            <person name="Lombard V."/>
            <person name="Morin E."/>
            <person name="Otillar R."/>
            <person name="Lindquist E.A."/>
            <person name="Sun H."/>
            <person name="LaButti K.M."/>
            <person name="Schmutz J."/>
            <person name="Jabbour D."/>
            <person name="Luo H."/>
            <person name="Baker S.E."/>
            <person name="Pisabarro A.G."/>
            <person name="Walton J.D."/>
            <person name="Blanchette R.A."/>
            <person name="Henrissat B."/>
            <person name="Martin F."/>
            <person name="Cullen D."/>
            <person name="Hibbett D.S."/>
            <person name="Grigoriev I.V."/>
        </authorList>
    </citation>
    <scope>NUCLEOTIDE SEQUENCE [LARGE SCALE GENOMIC DNA]</scope>
    <source>
        <strain evidence="4">CBS 339.88</strain>
    </source>
</reference>
<sequence length="918" mass="104366">MTIKGELEADINNSAKCSFDAFLKHFLSVVLQEGTEQKKRLDKLQTEIEKLQSQRYYGNLAGNGGSDDKTADADVTRNTEMGGQGFASNEDPDDDTRFGSEKEKELVKERDFILDDLLRDALDAVLPIANDANVKEKLEAFSTAFNEKEPSRYAPYVLLCNDVLKRLTPVGANLGVRKPDPLDIRFRRSDPKSIMSHFAEMKNDVDRRPDVIITSLAAALNADGLKEEDEVAKRIFSEKPKKKFEWQVVLSCDEFKVSKGGMGRIPEGGKSIHLNKSFKTENPRNVVSHADLARLDHDVAEVEAPAPRGAERSGSKRARESDYVEEHSSPTKKQRQLGPESPSGSKLKSAQDSPVDRNSKMQANVIAKNTQEAINGRVQCASYALEMMSYSAGVHHAINLLFTDDYIWIWYYDRQGILQSDGLSIFSNFPRFLVLLLAFQRFTIEDWGVIPCLNPKALHGLREMPTPQAQPESTIPDIPPMSLLNEKLHQKKKKKKTAPEIIVPEINVPEIIIPEIVLDLQQHLSGLWAPNDQNNNTRRVEVNMNEFLSHQPHCLAGRATSVVAAKGYAEDGSSVSTPMVCKIYHPELQRRHEGLTLQVVRQIAIDNDEEMLKHLPTLLFYGDVPGCTTQRIRSMVKRKWKGHRTLRVIGMKKLQKITSVQGTEFIKAWLETVICHAFLWKNYVEHGDPSLSNIMYDPDTQSGVLSDFDLSLLQWEPRVLGTERTGTVPFMAIEILTKDYWEGKIHRYYHHELESFIWILVYVSLLYHDGIRLPNSDVDKWRTADYIACCQKKLHFYTQNVITKAATRVKPSYQDYWPMVDELCYVLHLGHTKQDGLRRRPSDIDIPFLTSQDLWDTFNGALDFKLRMPQAEPINPLLPRLLAQKPSFRLPDEAMRERLHIKYGAILDLDQARSALGQ</sequence>
<feature type="region of interest" description="Disordered" evidence="1">
    <location>
        <begin position="298"/>
        <end position="358"/>
    </location>
</feature>
<evidence type="ECO:0000313" key="4">
    <source>
        <dbReference type="Proteomes" id="UP000027222"/>
    </source>
</evidence>
<name>A0A067T7N9_GALM3</name>
<feature type="domain" description="Fungal-type protein kinase" evidence="2">
    <location>
        <begin position="366"/>
        <end position="607"/>
    </location>
</feature>
<dbReference type="Pfam" id="PF17667">
    <property type="entry name" value="Pkinase_fungal"/>
    <property type="match status" value="2"/>
</dbReference>
<evidence type="ECO:0000313" key="3">
    <source>
        <dbReference type="EMBL" id="KDR79220.1"/>
    </source>
</evidence>
<organism evidence="3 4">
    <name type="scientific">Galerina marginata (strain CBS 339.88)</name>
    <dbReference type="NCBI Taxonomy" id="685588"/>
    <lineage>
        <taxon>Eukaryota</taxon>
        <taxon>Fungi</taxon>
        <taxon>Dikarya</taxon>
        <taxon>Basidiomycota</taxon>
        <taxon>Agaricomycotina</taxon>
        <taxon>Agaricomycetes</taxon>
        <taxon>Agaricomycetidae</taxon>
        <taxon>Agaricales</taxon>
        <taxon>Agaricineae</taxon>
        <taxon>Strophariaceae</taxon>
        <taxon>Galerina</taxon>
    </lineage>
</organism>
<accession>A0A067T7N9</accession>
<dbReference type="PANTHER" id="PTHR38248:SF2">
    <property type="entry name" value="FUNK1 11"/>
    <property type="match status" value="1"/>
</dbReference>
<dbReference type="EMBL" id="KL142373">
    <property type="protein sequence ID" value="KDR79220.1"/>
    <property type="molecule type" value="Genomic_DNA"/>
</dbReference>
<protein>
    <recommendedName>
        <fullName evidence="2">Fungal-type protein kinase domain-containing protein</fullName>
    </recommendedName>
</protein>
<dbReference type="AlphaFoldDB" id="A0A067T7N9"/>
<evidence type="ECO:0000259" key="2">
    <source>
        <dbReference type="Pfam" id="PF17667"/>
    </source>
</evidence>
<dbReference type="PANTHER" id="PTHR38248">
    <property type="entry name" value="FUNK1 6"/>
    <property type="match status" value="1"/>
</dbReference>
<dbReference type="InterPro" id="IPR040976">
    <property type="entry name" value="Pkinase_fungal"/>
</dbReference>
<dbReference type="HOGENOM" id="CLU_328756_0_0_1"/>
<gene>
    <name evidence="3" type="ORF">GALMADRAFT_1228752</name>
</gene>
<proteinExistence type="predicted"/>
<feature type="compositionally biased region" description="Basic and acidic residues" evidence="1">
    <location>
        <begin position="309"/>
        <end position="329"/>
    </location>
</feature>